<name>A0ABX3BDH6_9VIBR</name>
<gene>
    <name evidence="1" type="ORF">A163_01825</name>
</gene>
<organism evidence="1 2">
    <name type="scientific">Vibrio tasmaniensis 1F-267</name>
    <dbReference type="NCBI Taxonomy" id="1191324"/>
    <lineage>
        <taxon>Bacteria</taxon>
        <taxon>Pseudomonadati</taxon>
        <taxon>Pseudomonadota</taxon>
        <taxon>Gammaproteobacteria</taxon>
        <taxon>Vibrionales</taxon>
        <taxon>Vibrionaceae</taxon>
        <taxon>Vibrio</taxon>
    </lineage>
</organism>
<protein>
    <submittedName>
        <fullName evidence="1">Uncharacterized protein</fullName>
    </submittedName>
</protein>
<proteinExistence type="predicted"/>
<comment type="caution">
    <text evidence="1">The sequence shown here is derived from an EMBL/GenBank/DDBJ whole genome shotgun (WGS) entry which is preliminary data.</text>
</comment>
<evidence type="ECO:0000313" key="2">
    <source>
        <dbReference type="Proteomes" id="UP000094638"/>
    </source>
</evidence>
<keyword evidence="2" id="KW-1185">Reference proteome</keyword>
<reference evidence="1 2" key="1">
    <citation type="journal article" date="2012" name="Science">
        <title>Ecological populations of bacteria act as socially cohesive units of antibiotic production and resistance.</title>
        <authorList>
            <person name="Cordero O.X."/>
            <person name="Wildschutte H."/>
            <person name="Kirkup B."/>
            <person name="Proehl S."/>
            <person name="Ngo L."/>
            <person name="Hussain F."/>
            <person name="Le Roux F."/>
            <person name="Mincer T."/>
            <person name="Polz M.F."/>
        </authorList>
    </citation>
    <scope>NUCLEOTIDE SEQUENCE [LARGE SCALE GENOMIC DNA]</scope>
    <source>
        <strain evidence="1 2">1F-267</strain>
    </source>
</reference>
<dbReference type="EMBL" id="AJZO02000003">
    <property type="protein sequence ID" value="OEF59418.1"/>
    <property type="molecule type" value="Genomic_DNA"/>
</dbReference>
<accession>A0ABX3BDH6</accession>
<evidence type="ECO:0000313" key="1">
    <source>
        <dbReference type="EMBL" id="OEF59418.1"/>
    </source>
</evidence>
<sequence length="114" mass="12929">MNGWLPGILAFFLGLGLEKITSRRKLKQELKNNLLEIFIPIFNSGEVTTLSSAEDCHRNLKATFNAYTRIYPKLFNEKSVQKLSQILADGFLIEGKVNNSYLNPDEIQKIIGNL</sequence>
<dbReference type="Proteomes" id="UP000094638">
    <property type="component" value="Unassembled WGS sequence"/>
</dbReference>